<comment type="caution">
    <text evidence="2">The sequence shown here is derived from an EMBL/GenBank/DDBJ whole genome shotgun (WGS) entry which is preliminary data.</text>
</comment>
<protein>
    <submittedName>
        <fullName evidence="2">Uncharacterized protein</fullName>
    </submittedName>
</protein>
<feature type="compositionally biased region" description="Basic and acidic residues" evidence="1">
    <location>
        <begin position="138"/>
        <end position="157"/>
    </location>
</feature>
<organism evidence="2 3">
    <name type="scientific">Chondromyces apiculatus DSM 436</name>
    <dbReference type="NCBI Taxonomy" id="1192034"/>
    <lineage>
        <taxon>Bacteria</taxon>
        <taxon>Pseudomonadati</taxon>
        <taxon>Myxococcota</taxon>
        <taxon>Polyangia</taxon>
        <taxon>Polyangiales</taxon>
        <taxon>Polyangiaceae</taxon>
        <taxon>Chondromyces</taxon>
    </lineage>
</organism>
<dbReference type="EMBL" id="ASRX01000005">
    <property type="protein sequence ID" value="EYF08083.1"/>
    <property type="molecule type" value="Genomic_DNA"/>
</dbReference>
<reference evidence="2 3" key="1">
    <citation type="submission" date="2013-05" db="EMBL/GenBank/DDBJ databases">
        <title>Genome assembly of Chondromyces apiculatus DSM 436.</title>
        <authorList>
            <person name="Sharma G."/>
            <person name="Khatri I."/>
            <person name="Kaur C."/>
            <person name="Mayilraj S."/>
            <person name="Subramanian S."/>
        </authorList>
    </citation>
    <scope>NUCLEOTIDE SEQUENCE [LARGE SCALE GENOMIC DNA]</scope>
    <source>
        <strain evidence="2 3">DSM 436</strain>
    </source>
</reference>
<dbReference type="STRING" id="1192034.CAP_5843"/>
<dbReference type="PROSITE" id="PS51257">
    <property type="entry name" value="PROKAR_LIPOPROTEIN"/>
    <property type="match status" value="1"/>
</dbReference>
<evidence type="ECO:0000313" key="3">
    <source>
        <dbReference type="Proteomes" id="UP000019678"/>
    </source>
</evidence>
<name>A0A017TFN5_9BACT</name>
<feature type="compositionally biased region" description="Low complexity" evidence="1">
    <location>
        <begin position="87"/>
        <end position="108"/>
    </location>
</feature>
<dbReference type="Proteomes" id="UP000019678">
    <property type="component" value="Unassembled WGS sequence"/>
</dbReference>
<dbReference type="AlphaFoldDB" id="A0A017TFN5"/>
<dbReference type="OrthoDB" id="9845947at2"/>
<keyword evidence="3" id="KW-1185">Reference proteome</keyword>
<feature type="region of interest" description="Disordered" evidence="1">
    <location>
        <begin position="54"/>
        <end position="157"/>
    </location>
</feature>
<evidence type="ECO:0000256" key="1">
    <source>
        <dbReference type="SAM" id="MobiDB-lite"/>
    </source>
</evidence>
<proteinExistence type="predicted"/>
<dbReference type="RefSeq" id="WP_156040453.1">
    <property type="nucleotide sequence ID" value="NZ_ASRX01000005.1"/>
</dbReference>
<gene>
    <name evidence="2" type="ORF">CAP_5843</name>
</gene>
<accession>A0A017TFN5</accession>
<sequence length="157" mass="15986">MMTPSKARWIGLTIAAFSVGCGGGTDALGRELAALRSELVKMRADQSVLTDRLAAVERNSRGRQPTVTPRSSPGGGDRPSLAVVHLDPGADAALPGQGAGQPAAALPQGDEDASADTDAAGPRPLLRSTPDGGVVAVADHEGVPARKPDARAPVRKR</sequence>
<evidence type="ECO:0000313" key="2">
    <source>
        <dbReference type="EMBL" id="EYF08083.1"/>
    </source>
</evidence>
<feature type="compositionally biased region" description="Polar residues" evidence="1">
    <location>
        <begin position="62"/>
        <end position="71"/>
    </location>
</feature>